<keyword evidence="2" id="KW-1185">Reference proteome</keyword>
<dbReference type="Proteomes" id="UP000655016">
    <property type="component" value="Unassembled WGS sequence"/>
</dbReference>
<dbReference type="InterPro" id="IPR011008">
    <property type="entry name" value="Dimeric_a/b-barrel"/>
</dbReference>
<dbReference type="SUPFAM" id="SSF54909">
    <property type="entry name" value="Dimeric alpha+beta barrel"/>
    <property type="match status" value="1"/>
</dbReference>
<dbReference type="RefSeq" id="WP_163393361.1">
    <property type="nucleotide sequence ID" value="NZ_BMKP01000002.1"/>
</dbReference>
<evidence type="ECO:0000313" key="1">
    <source>
        <dbReference type="EMBL" id="GGF05696.1"/>
    </source>
</evidence>
<protein>
    <submittedName>
        <fullName evidence="1">L-fucose mutarotase</fullName>
    </submittedName>
</protein>
<accession>A0ABQ1TZB4</accession>
<dbReference type="PANTHER" id="PTHR43239:SF1">
    <property type="entry name" value="UPF0734 PROTEIN DDB_G0273871_DDB_G0273177"/>
    <property type="match status" value="1"/>
</dbReference>
<dbReference type="InterPro" id="IPR008000">
    <property type="entry name" value="Rham/fucose_mutarotase"/>
</dbReference>
<comment type="caution">
    <text evidence="1">The sequence shown here is derived from an EMBL/GenBank/DDBJ whole genome shotgun (WGS) entry which is preliminary data.</text>
</comment>
<dbReference type="Pfam" id="PF05336">
    <property type="entry name" value="rhaM"/>
    <property type="match status" value="1"/>
</dbReference>
<evidence type="ECO:0000313" key="2">
    <source>
        <dbReference type="Proteomes" id="UP000655016"/>
    </source>
</evidence>
<dbReference type="EMBL" id="BMKP01000002">
    <property type="protein sequence ID" value="GGF05696.1"/>
    <property type="molecule type" value="Genomic_DNA"/>
</dbReference>
<dbReference type="PANTHER" id="PTHR43239">
    <property type="entry name" value="UPF0734 PROTEIN DDB_G0273871/DDB_G0273177"/>
    <property type="match status" value="1"/>
</dbReference>
<reference evidence="2" key="1">
    <citation type="journal article" date="2019" name="Int. J. Syst. Evol. Microbiol.">
        <title>The Global Catalogue of Microorganisms (GCM) 10K type strain sequencing project: providing services to taxonomists for standard genome sequencing and annotation.</title>
        <authorList>
            <consortium name="The Broad Institute Genomics Platform"/>
            <consortium name="The Broad Institute Genome Sequencing Center for Infectious Disease"/>
            <person name="Wu L."/>
            <person name="Ma J."/>
        </authorList>
    </citation>
    <scope>NUCLEOTIDE SEQUENCE [LARGE SCALE GENOMIC DNA]</scope>
    <source>
        <strain evidence="2">CGMCC 1.16060</strain>
    </source>
</reference>
<proteinExistence type="predicted"/>
<dbReference type="InterPro" id="IPR052996">
    <property type="entry name" value="Carb_Metab_Mutarotase"/>
</dbReference>
<organism evidence="1 2">
    <name type="scientific">Flavobacterium limi</name>
    <dbReference type="NCBI Taxonomy" id="2045105"/>
    <lineage>
        <taxon>Bacteria</taxon>
        <taxon>Pseudomonadati</taxon>
        <taxon>Bacteroidota</taxon>
        <taxon>Flavobacteriia</taxon>
        <taxon>Flavobacteriales</taxon>
        <taxon>Flavobacteriaceae</taxon>
        <taxon>Flavobacterium</taxon>
    </lineage>
</organism>
<name>A0ABQ1TZB4_9FLAO</name>
<gene>
    <name evidence="1" type="ORF">GCM10011518_13650</name>
</gene>
<sequence length="113" mass="13529">MTSKKICYACDLVDNPELIEQYKNYHSKNSTWPEITKSIRDSGIVDMEIYIVANRLFMIMEIDETFTAERKQKMDKENPKVQEWENLMWKFQQALPTAKKGEKWIQMSQIFKL</sequence>
<dbReference type="Gene3D" id="3.30.70.100">
    <property type="match status" value="1"/>
</dbReference>